<dbReference type="KEGG" id="stae:HNV11_12855"/>
<organism evidence="2 3">
    <name type="scientific">Spirosoma taeanense</name>
    <dbReference type="NCBI Taxonomy" id="2735870"/>
    <lineage>
        <taxon>Bacteria</taxon>
        <taxon>Pseudomonadati</taxon>
        <taxon>Bacteroidota</taxon>
        <taxon>Cytophagia</taxon>
        <taxon>Cytophagales</taxon>
        <taxon>Cytophagaceae</taxon>
        <taxon>Spirosoma</taxon>
    </lineage>
</organism>
<dbReference type="PANTHER" id="PTHR36839:SF1">
    <property type="entry name" value="METALLO-BETA-LACTAMASE FAMILY PROTEIN (AFU_ORTHOLOGUE AFUA_5G12770)"/>
    <property type="match status" value="1"/>
</dbReference>
<keyword evidence="3" id="KW-1185">Reference proteome</keyword>
<accession>A0A6M5YBD5</accession>
<sequence length="274" mass="31133">MYHPANEQLSCICATCGTQYDPVNSLPGLCRICNDDRQYIGDAGQTWISWAALANDRTIRIQQLQPELFDLRITPSFAIGQKAHLLLSEAGNLLWDCLPFLDEPTIAFIRSKGGLRGIAISHPHYYSLMNEWAAVFDCPVYLHANDRQWIMNPSDRLHRWSGETMPLWANLSIVNTGGHFPGSCVLYAPHLSDGNGALLAGDSIYVTRDRRGLTFMYSYPNHLPLRRNAVEQIRDRVAPLAFDSIYGAFDWQRIDTNGHQLFDESIWRYLAIFD</sequence>
<protein>
    <submittedName>
        <fullName evidence="2">MBL fold metallo-hydrolase</fullName>
    </submittedName>
</protein>
<dbReference type="InterPro" id="IPR036866">
    <property type="entry name" value="RibonucZ/Hydroxyglut_hydro"/>
</dbReference>
<evidence type="ECO:0000259" key="1">
    <source>
        <dbReference type="SMART" id="SM00849"/>
    </source>
</evidence>
<reference evidence="2 3" key="1">
    <citation type="submission" date="2020-05" db="EMBL/GenBank/DDBJ databases">
        <title>Genome sequencing of Spirosoma sp. TS118.</title>
        <authorList>
            <person name="Lee J.-H."/>
            <person name="Jeong S."/>
            <person name="Zhao L."/>
            <person name="Jung J.-H."/>
            <person name="Kim M.-K."/>
            <person name="Lim S."/>
        </authorList>
    </citation>
    <scope>NUCLEOTIDE SEQUENCE [LARGE SCALE GENOMIC DNA]</scope>
    <source>
        <strain evidence="2 3">TS118</strain>
    </source>
</reference>
<dbReference type="RefSeq" id="WP_171740047.1">
    <property type="nucleotide sequence ID" value="NZ_CP053435.1"/>
</dbReference>
<dbReference type="SUPFAM" id="SSF56281">
    <property type="entry name" value="Metallo-hydrolase/oxidoreductase"/>
    <property type="match status" value="1"/>
</dbReference>
<proteinExistence type="predicted"/>
<dbReference type="AlphaFoldDB" id="A0A6M5YBD5"/>
<dbReference type="InterPro" id="IPR001279">
    <property type="entry name" value="Metallo-B-lactamas"/>
</dbReference>
<dbReference type="Gene3D" id="3.60.15.10">
    <property type="entry name" value="Ribonuclease Z/Hydroxyacylglutathione hydrolase-like"/>
    <property type="match status" value="1"/>
</dbReference>
<evidence type="ECO:0000313" key="3">
    <source>
        <dbReference type="Proteomes" id="UP000502756"/>
    </source>
</evidence>
<feature type="domain" description="Metallo-beta-lactamase" evidence="1">
    <location>
        <begin position="80"/>
        <end position="249"/>
    </location>
</feature>
<keyword evidence="2" id="KW-0378">Hydrolase</keyword>
<dbReference type="EMBL" id="CP053435">
    <property type="protein sequence ID" value="QJW90202.1"/>
    <property type="molecule type" value="Genomic_DNA"/>
</dbReference>
<dbReference type="PANTHER" id="PTHR36839">
    <property type="entry name" value="METALLO-BETA-LACTAMASE FAMILY PROTEIN (AFU_ORTHOLOGUE AFUA_5G12770)"/>
    <property type="match status" value="1"/>
</dbReference>
<dbReference type="SMART" id="SM00849">
    <property type="entry name" value="Lactamase_B"/>
    <property type="match status" value="1"/>
</dbReference>
<dbReference type="Proteomes" id="UP000502756">
    <property type="component" value="Chromosome"/>
</dbReference>
<dbReference type="GO" id="GO:0016787">
    <property type="term" value="F:hydrolase activity"/>
    <property type="evidence" value="ECO:0007669"/>
    <property type="project" value="UniProtKB-KW"/>
</dbReference>
<evidence type="ECO:0000313" key="2">
    <source>
        <dbReference type="EMBL" id="QJW90202.1"/>
    </source>
</evidence>
<gene>
    <name evidence="2" type="ORF">HNV11_12855</name>
</gene>
<name>A0A6M5YBD5_9BACT</name>